<dbReference type="Pfam" id="PF08313">
    <property type="entry name" value="SCA7"/>
    <property type="match status" value="1"/>
</dbReference>
<feature type="domain" description="SCA7" evidence="2">
    <location>
        <begin position="192"/>
        <end position="258"/>
    </location>
</feature>
<feature type="compositionally biased region" description="Basic and acidic residues" evidence="1">
    <location>
        <begin position="50"/>
        <end position="60"/>
    </location>
</feature>
<dbReference type="OrthoDB" id="21678at2759"/>
<feature type="compositionally biased region" description="Basic residues" evidence="1">
    <location>
        <begin position="411"/>
        <end position="423"/>
    </location>
</feature>
<feature type="compositionally biased region" description="Basic and acidic residues" evidence="1">
    <location>
        <begin position="112"/>
        <end position="121"/>
    </location>
</feature>
<reference evidence="3" key="1">
    <citation type="submission" date="2019-04" db="EMBL/GenBank/DDBJ databases">
        <title>Sequencing of skin fungus with MAO and IRED activity.</title>
        <authorList>
            <person name="Marsaioli A.J."/>
            <person name="Bonatto J.M.C."/>
            <person name="Reis Junior O."/>
        </authorList>
    </citation>
    <scope>NUCLEOTIDE SEQUENCE</scope>
    <source>
        <strain evidence="3">28M1</strain>
    </source>
</reference>
<sequence length="523" mass="56475">MATNGARKGSMDSQPGILSGGALKAIVKVENKKFTLKIKKAAPKPTEAGNWKESDAKNADGKPSATGSPVVNPLDEKTLAGFQTGRPLDDKVDTIQCKHCRRPILRAASATHIRDCLNKKADKQRKKKEAKEAKDAALRKEKGEDDDDIRARKSAIKGLEPGAKKGKKRKIDGDSEKPGAKKKKKDEPKAKGAKPKGPVDVERQCGVPLPNGGFCARSLTCKSHSMGLKRAVPGRSLPYDMLLAQYQKKNQAKQQRAAIDANAPLPEDLEPSGAVDSDEEKDAIMAALARHKPRPIATYSQVSQRNKYQFIRMSNMLRGALGNPPGMSAFGNPPSATDGGGMGLRLGMMGAPPSASSENFPGSAGMGGQTPKSNPADIYEKERLKSSSPALPGLATPRATPERVVKEIPTKPRRIGKAGRKRVYPRDENGKPIRFNADGSRTVEKPVYKMVKRAGRSSTERSQTPKSAPQKRQKTRQKREGLSDSPWEPLAEELKEEMDPVAALQSPAPKKGAYSPPEAKLIS</sequence>
<dbReference type="InterPro" id="IPR013243">
    <property type="entry name" value="SCA7_dom"/>
</dbReference>
<name>A0A9P4WJ87_9PLEO</name>
<proteinExistence type="predicted"/>
<feature type="compositionally biased region" description="Basic and acidic residues" evidence="1">
    <location>
        <begin position="400"/>
        <end position="410"/>
    </location>
</feature>
<evidence type="ECO:0000313" key="4">
    <source>
        <dbReference type="Proteomes" id="UP000758155"/>
    </source>
</evidence>
<dbReference type="PANTHER" id="PTHR47805:SF1">
    <property type="entry name" value="SAGA-ASSOCIATED FACTOR 73"/>
    <property type="match status" value="1"/>
</dbReference>
<evidence type="ECO:0000256" key="1">
    <source>
        <dbReference type="SAM" id="MobiDB-lite"/>
    </source>
</evidence>
<feature type="compositionally biased region" description="Polar residues" evidence="1">
    <location>
        <begin position="456"/>
        <end position="467"/>
    </location>
</feature>
<dbReference type="PANTHER" id="PTHR47805">
    <property type="entry name" value="SAGA-ASSOCIATED FACTOR 73"/>
    <property type="match status" value="1"/>
</dbReference>
<dbReference type="GO" id="GO:0006357">
    <property type="term" value="P:regulation of transcription by RNA polymerase II"/>
    <property type="evidence" value="ECO:0007669"/>
    <property type="project" value="TreeGrafter"/>
</dbReference>
<organism evidence="3 4">
    <name type="scientific">Didymella heteroderae</name>
    <dbReference type="NCBI Taxonomy" id="1769908"/>
    <lineage>
        <taxon>Eukaryota</taxon>
        <taxon>Fungi</taxon>
        <taxon>Dikarya</taxon>
        <taxon>Ascomycota</taxon>
        <taxon>Pezizomycotina</taxon>
        <taxon>Dothideomycetes</taxon>
        <taxon>Pleosporomycetidae</taxon>
        <taxon>Pleosporales</taxon>
        <taxon>Pleosporineae</taxon>
        <taxon>Didymellaceae</taxon>
        <taxon>Didymella</taxon>
    </lineage>
</organism>
<comment type="caution">
    <text evidence="3">The sequence shown here is derived from an EMBL/GenBank/DDBJ whole genome shotgun (WGS) entry which is preliminary data.</text>
</comment>
<feature type="region of interest" description="Disordered" evidence="1">
    <location>
        <begin position="39"/>
        <end position="204"/>
    </location>
</feature>
<feature type="compositionally biased region" description="Basic and acidic residues" evidence="1">
    <location>
        <begin position="171"/>
        <end position="190"/>
    </location>
</feature>
<dbReference type="GO" id="GO:0000124">
    <property type="term" value="C:SAGA complex"/>
    <property type="evidence" value="ECO:0007669"/>
    <property type="project" value="InterPro"/>
</dbReference>
<dbReference type="GO" id="GO:1904802">
    <property type="term" value="P:RITS complex assembly"/>
    <property type="evidence" value="ECO:0007669"/>
    <property type="project" value="TreeGrafter"/>
</dbReference>
<dbReference type="AlphaFoldDB" id="A0A9P4WJ87"/>
<feature type="compositionally biased region" description="Basic and acidic residues" evidence="1">
    <location>
        <begin position="129"/>
        <end position="143"/>
    </location>
</feature>
<dbReference type="Gene3D" id="6.10.140.670">
    <property type="match status" value="1"/>
</dbReference>
<evidence type="ECO:0000313" key="3">
    <source>
        <dbReference type="EMBL" id="KAF3033872.1"/>
    </source>
</evidence>
<evidence type="ECO:0000259" key="2">
    <source>
        <dbReference type="PROSITE" id="PS51505"/>
    </source>
</evidence>
<gene>
    <name evidence="3" type="ORF">E8E12_001352</name>
</gene>
<keyword evidence="4" id="KW-1185">Reference proteome</keyword>
<dbReference type="Proteomes" id="UP000758155">
    <property type="component" value="Unassembled WGS sequence"/>
</dbReference>
<dbReference type="GO" id="GO:0031048">
    <property type="term" value="P:regulatory ncRNA-mediated heterochromatin formation"/>
    <property type="evidence" value="ECO:0007669"/>
    <property type="project" value="TreeGrafter"/>
</dbReference>
<protein>
    <recommendedName>
        <fullName evidence="2">SCA7 domain-containing protein</fullName>
    </recommendedName>
</protein>
<feature type="region of interest" description="Disordered" evidence="1">
    <location>
        <begin position="352"/>
        <end position="523"/>
    </location>
</feature>
<dbReference type="InterPro" id="IPR037804">
    <property type="entry name" value="SGF73"/>
</dbReference>
<dbReference type="PROSITE" id="PS51505">
    <property type="entry name" value="SCA7"/>
    <property type="match status" value="1"/>
</dbReference>
<dbReference type="EMBL" id="SWKV01000074">
    <property type="protein sequence ID" value="KAF3033872.1"/>
    <property type="molecule type" value="Genomic_DNA"/>
</dbReference>
<accession>A0A9P4WJ87</accession>